<feature type="domain" description="Transposase IS66 central" evidence="1">
    <location>
        <begin position="218"/>
        <end position="297"/>
    </location>
</feature>
<dbReference type="Pfam" id="PF13007">
    <property type="entry name" value="LZ_Tnp_IS66"/>
    <property type="match status" value="1"/>
</dbReference>
<accession>A0A7M3MFL6</accession>
<reference evidence="4 5" key="1">
    <citation type="submission" date="2018-06" db="EMBL/GenBank/DDBJ databases">
        <title>Complete genome of Desulfovibrio indonesiensis P37SLT.</title>
        <authorList>
            <person name="Crispim J.S."/>
            <person name="Vidigal P.M.P."/>
            <person name="Silva L.C.F."/>
            <person name="Laguardia C.N."/>
            <person name="Araujo L.C."/>
            <person name="Dias R.S."/>
            <person name="Sousa M.P."/>
            <person name="Paula S.O."/>
            <person name="Silva C."/>
        </authorList>
    </citation>
    <scope>NUCLEOTIDE SEQUENCE [LARGE SCALE GENOMIC DNA]</scope>
    <source>
        <strain evidence="4 5">P37SLT</strain>
    </source>
</reference>
<dbReference type="EMBL" id="QMIE01000007">
    <property type="protein sequence ID" value="TVM17422.1"/>
    <property type="molecule type" value="Genomic_DNA"/>
</dbReference>
<evidence type="ECO:0000259" key="2">
    <source>
        <dbReference type="Pfam" id="PF13005"/>
    </source>
</evidence>
<comment type="caution">
    <text evidence="4">The sequence shown here is derived from an EMBL/GenBank/DDBJ whole genome shotgun (WGS) entry which is preliminary data.</text>
</comment>
<evidence type="ECO:0000313" key="4">
    <source>
        <dbReference type="EMBL" id="TVM17422.1"/>
    </source>
</evidence>
<sequence>MNAASLPNDPAALRALVLAQQELLADRDSTIAGQEAAIADHQATITEYKATVAELNGSVEHLTVSVEQLTEQVRLLKAMYFARRSEQQATPSRNETQYSLFDEAEFVAEAPDAEAPGMESTPVAAHVRAKRGRRPIPAEYPREGIVHDIPETAKNCACGAALTRIGEVVSEKLDIIPQRIRVLRHIRPKYACRDCEGTEDDGPTVRVAPMPPQLIEQGIVTSGLLAYILVSKFCDGLPFYRQSRMFDRLGVDIARATMSSWALQAASACEPLIDRLHAALCAGNIINMDETPARPSTASSRRPRPTASTRMTIFFRSLTRCPKPPATRTSMRSCRGLCQRTRQLRSSRKRCSAKRQSFTRCS</sequence>
<evidence type="ECO:0000259" key="3">
    <source>
        <dbReference type="Pfam" id="PF13007"/>
    </source>
</evidence>
<dbReference type="InterPro" id="IPR052344">
    <property type="entry name" value="Transposase-related"/>
</dbReference>
<dbReference type="Proteomes" id="UP000448292">
    <property type="component" value="Unassembled WGS sequence"/>
</dbReference>
<dbReference type="Gene3D" id="1.20.5.340">
    <property type="match status" value="1"/>
</dbReference>
<dbReference type="InterPro" id="IPR004291">
    <property type="entry name" value="Transposase_IS66_central"/>
</dbReference>
<evidence type="ECO:0000259" key="1">
    <source>
        <dbReference type="Pfam" id="PF03050"/>
    </source>
</evidence>
<gene>
    <name evidence="4" type="ORF">DPQ33_09635</name>
</gene>
<feature type="domain" description="Transposase TnpC homeodomain" evidence="3">
    <location>
        <begin position="68"/>
        <end position="144"/>
    </location>
</feature>
<feature type="domain" description="Transposase IS66 zinc-finger binding" evidence="2">
    <location>
        <begin position="154"/>
        <end position="196"/>
    </location>
</feature>
<dbReference type="AlphaFoldDB" id="A0A7M3MFL6"/>
<keyword evidence="5" id="KW-1185">Reference proteome</keyword>
<protein>
    <recommendedName>
        <fullName evidence="6">IS66 family transposase</fullName>
    </recommendedName>
</protein>
<dbReference type="PANTHER" id="PTHR33678">
    <property type="entry name" value="BLL1576 PROTEIN"/>
    <property type="match status" value="1"/>
</dbReference>
<dbReference type="Pfam" id="PF13005">
    <property type="entry name" value="zf-IS66"/>
    <property type="match status" value="1"/>
</dbReference>
<dbReference type="InterPro" id="IPR024463">
    <property type="entry name" value="Transposase_TnpC_homeodom"/>
</dbReference>
<proteinExistence type="predicted"/>
<evidence type="ECO:0000313" key="5">
    <source>
        <dbReference type="Proteomes" id="UP000448292"/>
    </source>
</evidence>
<evidence type="ECO:0008006" key="6">
    <source>
        <dbReference type="Google" id="ProtNLM"/>
    </source>
</evidence>
<name>A0A7M3MFL6_9BACT</name>
<organism evidence="4 5">
    <name type="scientific">Oceanidesulfovibrio indonesiensis</name>
    <dbReference type="NCBI Taxonomy" id="54767"/>
    <lineage>
        <taxon>Bacteria</taxon>
        <taxon>Pseudomonadati</taxon>
        <taxon>Thermodesulfobacteriota</taxon>
        <taxon>Desulfovibrionia</taxon>
        <taxon>Desulfovibrionales</taxon>
        <taxon>Desulfovibrionaceae</taxon>
        <taxon>Oceanidesulfovibrio</taxon>
    </lineage>
</organism>
<dbReference type="InterPro" id="IPR024474">
    <property type="entry name" value="Znf_dom_IS66"/>
</dbReference>
<dbReference type="OrthoDB" id="9800877at2"/>
<dbReference type="PANTHER" id="PTHR33678:SF1">
    <property type="entry name" value="BLL1576 PROTEIN"/>
    <property type="match status" value="1"/>
</dbReference>
<dbReference type="Pfam" id="PF03050">
    <property type="entry name" value="DDE_Tnp_IS66"/>
    <property type="match status" value="1"/>
</dbReference>